<proteinExistence type="inferred from homology"/>
<dbReference type="STRING" id="1817768.A3A87_06390"/>
<dbReference type="InterPro" id="IPR032816">
    <property type="entry name" value="VTT_dom"/>
</dbReference>
<feature type="transmembrane region" description="Helical" evidence="6">
    <location>
        <begin position="9"/>
        <end position="32"/>
    </location>
</feature>
<dbReference type="InterPro" id="IPR015414">
    <property type="entry name" value="TMEM64"/>
</dbReference>
<sequence>MFKPDKKTIFLILLAGAVIAGMVYVLYATGLIDLLTNKNRLLQFIKENRTHAATIFIGLQVVQVVAAPLPGEVTGFVGGILFGPVWGVVYSTIGLTIGSWLAFMLARLLGRPIVERFASRETIERYDYVMKHKGLLLAFLMFLIPGFPKDILCYVLGLGHMQQRDFLIVSASGRLLGTVLLTVGGTFFRDARYGALFTVVGISLAIILLVMIYRDRIELVLRRMSGALRKEPRDKSPPSD</sequence>
<feature type="domain" description="VTT" evidence="7">
    <location>
        <begin position="69"/>
        <end position="185"/>
    </location>
</feature>
<evidence type="ECO:0000256" key="3">
    <source>
        <dbReference type="ARBA" id="ARBA00022692"/>
    </source>
</evidence>
<feature type="transmembrane region" description="Helical" evidence="6">
    <location>
        <begin position="81"/>
        <end position="103"/>
    </location>
</feature>
<evidence type="ECO:0000313" key="8">
    <source>
        <dbReference type="EMBL" id="OGI50359.1"/>
    </source>
</evidence>
<organism evidence="8 9">
    <name type="scientific">Candidatus Muproteobacteria bacterium RIFCSPLOWO2_01_FULL_60_18</name>
    <dbReference type="NCBI Taxonomy" id="1817768"/>
    <lineage>
        <taxon>Bacteria</taxon>
        <taxon>Pseudomonadati</taxon>
        <taxon>Pseudomonadota</taxon>
        <taxon>Candidatus Muproteobacteria</taxon>
    </lineage>
</organism>
<keyword evidence="4 6" id="KW-1133">Transmembrane helix</keyword>
<evidence type="ECO:0000259" key="7">
    <source>
        <dbReference type="Pfam" id="PF09335"/>
    </source>
</evidence>
<feature type="transmembrane region" description="Helical" evidence="6">
    <location>
        <begin position="135"/>
        <end position="159"/>
    </location>
</feature>
<dbReference type="AlphaFoldDB" id="A0A1F6TZ63"/>
<comment type="subcellular location">
    <subcellularLocation>
        <location evidence="1 6">Cell membrane</location>
        <topology evidence="1 6">Multi-pass membrane protein</topology>
    </subcellularLocation>
</comment>
<dbReference type="PANTHER" id="PTHR12677">
    <property type="entry name" value="GOLGI APPARATUS MEMBRANE PROTEIN TVP38-RELATED"/>
    <property type="match status" value="1"/>
</dbReference>
<feature type="transmembrane region" description="Helical" evidence="6">
    <location>
        <begin position="52"/>
        <end position="69"/>
    </location>
</feature>
<evidence type="ECO:0000256" key="2">
    <source>
        <dbReference type="ARBA" id="ARBA00022475"/>
    </source>
</evidence>
<comment type="similarity">
    <text evidence="6">Belongs to the TVP38/TMEM64 family.</text>
</comment>
<dbReference type="EMBL" id="MFTC01000072">
    <property type="protein sequence ID" value="OGI50359.1"/>
    <property type="molecule type" value="Genomic_DNA"/>
</dbReference>
<evidence type="ECO:0000256" key="1">
    <source>
        <dbReference type="ARBA" id="ARBA00004651"/>
    </source>
</evidence>
<feature type="transmembrane region" description="Helical" evidence="6">
    <location>
        <begin position="166"/>
        <end position="187"/>
    </location>
</feature>
<protein>
    <recommendedName>
        <fullName evidence="6">TVP38/TMEM64 family membrane protein</fullName>
    </recommendedName>
</protein>
<evidence type="ECO:0000256" key="6">
    <source>
        <dbReference type="RuleBase" id="RU366058"/>
    </source>
</evidence>
<keyword evidence="5 6" id="KW-0472">Membrane</keyword>
<dbReference type="Proteomes" id="UP000179037">
    <property type="component" value="Unassembled WGS sequence"/>
</dbReference>
<comment type="caution">
    <text evidence="8">The sequence shown here is derived from an EMBL/GenBank/DDBJ whole genome shotgun (WGS) entry which is preliminary data.</text>
</comment>
<dbReference type="Pfam" id="PF09335">
    <property type="entry name" value="VTT_dom"/>
    <property type="match status" value="1"/>
</dbReference>
<keyword evidence="3 6" id="KW-0812">Transmembrane</keyword>
<dbReference type="GO" id="GO:0005886">
    <property type="term" value="C:plasma membrane"/>
    <property type="evidence" value="ECO:0007669"/>
    <property type="project" value="UniProtKB-SubCell"/>
</dbReference>
<evidence type="ECO:0000256" key="5">
    <source>
        <dbReference type="ARBA" id="ARBA00023136"/>
    </source>
</evidence>
<evidence type="ECO:0000256" key="4">
    <source>
        <dbReference type="ARBA" id="ARBA00022989"/>
    </source>
</evidence>
<name>A0A1F6TZ63_9PROT</name>
<reference evidence="8 9" key="1">
    <citation type="journal article" date="2016" name="Nat. Commun.">
        <title>Thousands of microbial genomes shed light on interconnected biogeochemical processes in an aquifer system.</title>
        <authorList>
            <person name="Anantharaman K."/>
            <person name="Brown C.T."/>
            <person name="Hug L.A."/>
            <person name="Sharon I."/>
            <person name="Castelle C.J."/>
            <person name="Probst A.J."/>
            <person name="Thomas B.C."/>
            <person name="Singh A."/>
            <person name="Wilkins M.J."/>
            <person name="Karaoz U."/>
            <person name="Brodie E.L."/>
            <person name="Williams K.H."/>
            <person name="Hubbard S.S."/>
            <person name="Banfield J.F."/>
        </authorList>
    </citation>
    <scope>NUCLEOTIDE SEQUENCE [LARGE SCALE GENOMIC DNA]</scope>
</reference>
<keyword evidence="2 6" id="KW-1003">Cell membrane</keyword>
<evidence type="ECO:0000313" key="9">
    <source>
        <dbReference type="Proteomes" id="UP000179037"/>
    </source>
</evidence>
<accession>A0A1F6TZ63</accession>
<feature type="transmembrane region" description="Helical" evidence="6">
    <location>
        <begin position="193"/>
        <end position="213"/>
    </location>
</feature>
<dbReference type="PANTHER" id="PTHR12677:SF59">
    <property type="entry name" value="GOLGI APPARATUS MEMBRANE PROTEIN TVP38-RELATED"/>
    <property type="match status" value="1"/>
</dbReference>
<gene>
    <name evidence="8" type="ORF">A3A87_06390</name>
</gene>